<keyword evidence="4 7" id="KW-0964">Secreted</keyword>
<comment type="similarity">
    <text evidence="2 7">Belongs to the plant cysteine rich small secretory peptide family. Epidermal patterning factor subfamily.</text>
</comment>
<dbReference type="Proteomes" id="UP000030687">
    <property type="component" value="Unassembled WGS sequence"/>
</dbReference>
<proteinExistence type="inferred from homology"/>
<evidence type="ECO:0000256" key="7">
    <source>
        <dbReference type="RuleBase" id="RU367102"/>
    </source>
</evidence>
<dbReference type="PANTHER" id="PTHR33109">
    <property type="entry name" value="EPIDERMAL PATTERNING FACTOR-LIKE PROTEIN 4"/>
    <property type="match status" value="1"/>
</dbReference>
<keyword evidence="3 7" id="KW-0217">Developmental protein</keyword>
<dbReference type="eggNOG" id="ENOG502S5F3">
    <property type="taxonomic scope" value="Eukaryota"/>
</dbReference>
<evidence type="ECO:0000256" key="2">
    <source>
        <dbReference type="ARBA" id="ARBA00008127"/>
    </source>
</evidence>
<evidence type="ECO:0000256" key="6">
    <source>
        <dbReference type="ARBA" id="ARBA00023157"/>
    </source>
</evidence>
<evidence type="ECO:0000313" key="8">
    <source>
        <dbReference type="EMBL" id="ESR40517.1"/>
    </source>
</evidence>
<reference evidence="8 9" key="1">
    <citation type="submission" date="2013-10" db="EMBL/GenBank/DDBJ databases">
        <authorList>
            <consortium name="International Citrus Genome Consortium"/>
            <person name="Jenkins J."/>
            <person name="Schmutz J."/>
            <person name="Prochnik S."/>
            <person name="Rokhsar D."/>
            <person name="Gmitter F."/>
            <person name="Ollitrault P."/>
            <person name="Machado M."/>
            <person name="Talon M."/>
            <person name="Wincker P."/>
            <person name="Jaillon O."/>
            <person name="Morgante M."/>
        </authorList>
    </citation>
    <scope>NUCLEOTIDE SEQUENCE</scope>
    <source>
        <strain evidence="9">cv. Clemenules</strain>
    </source>
</reference>
<gene>
    <name evidence="8" type="ORF">CICLE_v10027032mg</name>
</gene>
<evidence type="ECO:0000256" key="3">
    <source>
        <dbReference type="ARBA" id="ARBA00022473"/>
    </source>
</evidence>
<comment type="subcellular location">
    <subcellularLocation>
        <location evidence="1 7">Secreted</location>
    </subcellularLocation>
</comment>
<evidence type="ECO:0000256" key="4">
    <source>
        <dbReference type="ARBA" id="ARBA00022525"/>
    </source>
</evidence>
<keyword evidence="9" id="KW-1185">Reference proteome</keyword>
<sequence length="110" mass="12116">MGTASRSSNDHRPHVTVAFIISLIIFLLLPLTSAGEKGNEYESLFKKKMVLGSKPPACVNKCSSCRPCVATLVVPSHKNLLKASFNSHGDDDSYYLLSWKCRCGNKLFQP</sequence>
<evidence type="ECO:0000313" key="9">
    <source>
        <dbReference type="Proteomes" id="UP000030687"/>
    </source>
</evidence>
<dbReference type="InParanoid" id="V4SIQ6"/>
<dbReference type="PANTHER" id="PTHR33109:SF60">
    <property type="entry name" value="EPIDERMAL PATTERNING FACTOR-LIKE PROTEIN 8"/>
    <property type="match status" value="1"/>
</dbReference>
<dbReference type="Gramene" id="ESR40517">
    <property type="protein sequence ID" value="ESR40517"/>
    <property type="gene ID" value="CICLE_v10027032mg"/>
</dbReference>
<feature type="signal peptide" evidence="7">
    <location>
        <begin position="1"/>
        <end position="34"/>
    </location>
</feature>
<dbReference type="Pfam" id="PF17181">
    <property type="entry name" value="EPF"/>
    <property type="match status" value="1"/>
</dbReference>
<dbReference type="GO" id="GO:0005576">
    <property type="term" value="C:extracellular region"/>
    <property type="evidence" value="ECO:0007669"/>
    <property type="project" value="UniProtKB-SubCell"/>
</dbReference>
<dbReference type="GO" id="GO:0010052">
    <property type="term" value="P:guard cell differentiation"/>
    <property type="evidence" value="ECO:0007669"/>
    <property type="project" value="UniProtKB-UniRule"/>
</dbReference>
<evidence type="ECO:0000256" key="1">
    <source>
        <dbReference type="ARBA" id="ARBA00004613"/>
    </source>
</evidence>
<accession>V4SIQ6</accession>
<comment type="function">
    <text evidence="7">Controls stomatal patterning.</text>
</comment>
<dbReference type="OrthoDB" id="1874659at2759"/>
<protein>
    <recommendedName>
        <fullName evidence="7">Epidermal patterning factor-like protein</fullName>
    </recommendedName>
</protein>
<dbReference type="AlphaFoldDB" id="V4SIQ6"/>
<evidence type="ECO:0000256" key="5">
    <source>
        <dbReference type="ARBA" id="ARBA00022729"/>
    </source>
</evidence>
<dbReference type="KEGG" id="cic:CICLE_v10027032mg"/>
<dbReference type="STRING" id="85681.V4SIQ6"/>
<dbReference type="EMBL" id="KI536925">
    <property type="protein sequence ID" value="ESR40517.1"/>
    <property type="molecule type" value="Genomic_DNA"/>
</dbReference>
<dbReference type="InterPro" id="IPR039455">
    <property type="entry name" value="EPFL"/>
</dbReference>
<keyword evidence="5 7" id="KW-0732">Signal</keyword>
<keyword evidence="6" id="KW-1015">Disulfide bond</keyword>
<dbReference type="OMA" id="SRIILMM"/>
<organism evidence="8 9">
    <name type="scientific">Citrus clementina</name>
    <name type="common">Clementine</name>
    <name type="synonym">Citrus deliciosa x Citrus sinensis</name>
    <dbReference type="NCBI Taxonomy" id="85681"/>
    <lineage>
        <taxon>Eukaryota</taxon>
        <taxon>Viridiplantae</taxon>
        <taxon>Streptophyta</taxon>
        <taxon>Embryophyta</taxon>
        <taxon>Tracheophyta</taxon>
        <taxon>Spermatophyta</taxon>
        <taxon>Magnoliopsida</taxon>
        <taxon>eudicotyledons</taxon>
        <taxon>Gunneridae</taxon>
        <taxon>Pentapetalae</taxon>
        <taxon>rosids</taxon>
        <taxon>malvids</taxon>
        <taxon>Sapindales</taxon>
        <taxon>Rutaceae</taxon>
        <taxon>Aurantioideae</taxon>
        <taxon>Citrus</taxon>
    </lineage>
</organism>
<feature type="chain" id="PRO_5027158676" description="Epidermal patterning factor-like protein" evidence="7">
    <location>
        <begin position="35"/>
        <end position="110"/>
    </location>
</feature>
<name>V4SIQ6_CITCL</name>